<proteinExistence type="predicted"/>
<feature type="region of interest" description="Disordered" evidence="1">
    <location>
        <begin position="20"/>
        <end position="72"/>
    </location>
</feature>
<keyword evidence="4" id="KW-1185">Reference proteome</keyword>
<evidence type="ECO:0000256" key="1">
    <source>
        <dbReference type="SAM" id="MobiDB-lite"/>
    </source>
</evidence>
<gene>
    <name evidence="3" type="ORF">CJ030_MR1G002135</name>
</gene>
<reference evidence="3 4" key="1">
    <citation type="journal article" date="2019" name="Plant Biotechnol. J.">
        <title>The red bayberry genome and genetic basis of sex determination.</title>
        <authorList>
            <person name="Jia H.M."/>
            <person name="Jia H.J."/>
            <person name="Cai Q.L."/>
            <person name="Wang Y."/>
            <person name="Zhao H.B."/>
            <person name="Yang W.F."/>
            <person name="Wang G.Y."/>
            <person name="Li Y.H."/>
            <person name="Zhan D.L."/>
            <person name="Shen Y.T."/>
            <person name="Niu Q.F."/>
            <person name="Chang L."/>
            <person name="Qiu J."/>
            <person name="Zhao L."/>
            <person name="Xie H.B."/>
            <person name="Fu W.Y."/>
            <person name="Jin J."/>
            <person name="Li X.W."/>
            <person name="Jiao Y."/>
            <person name="Zhou C.C."/>
            <person name="Tu T."/>
            <person name="Chai C.Y."/>
            <person name="Gao J.L."/>
            <person name="Fan L.J."/>
            <person name="van de Weg E."/>
            <person name="Wang J.Y."/>
            <person name="Gao Z.S."/>
        </authorList>
    </citation>
    <scope>NUCLEOTIDE SEQUENCE [LARGE SCALE GENOMIC DNA]</scope>
    <source>
        <tissue evidence="3">Leaves</tissue>
    </source>
</reference>
<organism evidence="3 4">
    <name type="scientific">Morella rubra</name>
    <name type="common">Chinese bayberry</name>
    <dbReference type="NCBI Taxonomy" id="262757"/>
    <lineage>
        <taxon>Eukaryota</taxon>
        <taxon>Viridiplantae</taxon>
        <taxon>Streptophyta</taxon>
        <taxon>Embryophyta</taxon>
        <taxon>Tracheophyta</taxon>
        <taxon>Spermatophyta</taxon>
        <taxon>Magnoliopsida</taxon>
        <taxon>eudicotyledons</taxon>
        <taxon>Gunneridae</taxon>
        <taxon>Pentapetalae</taxon>
        <taxon>rosids</taxon>
        <taxon>fabids</taxon>
        <taxon>Fagales</taxon>
        <taxon>Myricaceae</taxon>
        <taxon>Morella</taxon>
    </lineage>
</organism>
<feature type="signal peptide" evidence="2">
    <location>
        <begin position="1"/>
        <end position="22"/>
    </location>
</feature>
<sequence>MSCKYLLLVLFGVVLLTTSSLADDGKKPQSPKHKPPQKYKPPTSLDESPEGDNPFDKPPSPKGKGEKLLEAA</sequence>
<dbReference type="EMBL" id="RXIC02000019">
    <property type="protein sequence ID" value="KAB1227618.1"/>
    <property type="molecule type" value="Genomic_DNA"/>
</dbReference>
<name>A0A6A1WV44_9ROSI</name>
<protein>
    <submittedName>
        <fullName evidence="3">Uncharacterized protein</fullName>
    </submittedName>
</protein>
<accession>A0A6A1WV44</accession>
<evidence type="ECO:0000256" key="2">
    <source>
        <dbReference type="SAM" id="SignalP"/>
    </source>
</evidence>
<dbReference type="AlphaFoldDB" id="A0A6A1WV44"/>
<evidence type="ECO:0000313" key="3">
    <source>
        <dbReference type="EMBL" id="KAB1227618.1"/>
    </source>
</evidence>
<evidence type="ECO:0000313" key="4">
    <source>
        <dbReference type="Proteomes" id="UP000516437"/>
    </source>
</evidence>
<feature type="chain" id="PRO_5025329821" evidence="2">
    <location>
        <begin position="23"/>
        <end position="72"/>
    </location>
</feature>
<dbReference type="Proteomes" id="UP000516437">
    <property type="component" value="Chromosome 1"/>
</dbReference>
<comment type="caution">
    <text evidence="3">The sequence shown here is derived from an EMBL/GenBank/DDBJ whole genome shotgun (WGS) entry which is preliminary data.</text>
</comment>
<feature type="compositionally biased region" description="Basic and acidic residues" evidence="1">
    <location>
        <begin position="63"/>
        <end position="72"/>
    </location>
</feature>
<keyword evidence="2" id="KW-0732">Signal</keyword>